<feature type="binding site" evidence="6">
    <location>
        <position position="38"/>
    </location>
    <ligand>
        <name>ATP</name>
        <dbReference type="ChEBI" id="CHEBI:30616"/>
    </ligand>
</feature>
<keyword evidence="4 6" id="KW-0067">ATP-binding</keyword>
<dbReference type="InterPro" id="IPR008271">
    <property type="entry name" value="Ser/Thr_kinase_AS"/>
</dbReference>
<dbReference type="PROSITE" id="PS00108">
    <property type="entry name" value="PROTEIN_KINASE_ST"/>
    <property type="match status" value="1"/>
</dbReference>
<dbReference type="Gene3D" id="3.40.50.10070">
    <property type="entry name" value="TolB, N-terminal domain"/>
    <property type="match status" value="1"/>
</dbReference>
<evidence type="ECO:0000256" key="4">
    <source>
        <dbReference type="ARBA" id="ARBA00022840"/>
    </source>
</evidence>
<dbReference type="eggNOG" id="COG0515">
    <property type="taxonomic scope" value="Bacteria"/>
</dbReference>
<dbReference type="eggNOG" id="COG0457">
    <property type="taxonomic scope" value="Bacteria"/>
</dbReference>
<dbReference type="PROSITE" id="PS50011">
    <property type="entry name" value="PROTEIN_KINASE_DOM"/>
    <property type="match status" value="1"/>
</dbReference>
<feature type="repeat" description="TPR" evidence="5">
    <location>
        <begin position="534"/>
        <end position="567"/>
    </location>
</feature>
<evidence type="ECO:0000256" key="2">
    <source>
        <dbReference type="ARBA" id="ARBA00022741"/>
    </source>
</evidence>
<dbReference type="AlphaFoldDB" id="Q1IP04"/>
<evidence type="ECO:0000256" key="5">
    <source>
        <dbReference type="PROSITE-ProRule" id="PRU00339"/>
    </source>
</evidence>
<dbReference type="GO" id="GO:0004674">
    <property type="term" value="F:protein serine/threonine kinase activity"/>
    <property type="evidence" value="ECO:0007669"/>
    <property type="project" value="UniProtKB-KW"/>
</dbReference>
<dbReference type="RefSeq" id="WP_011523197.1">
    <property type="nucleotide sequence ID" value="NC_008009.1"/>
</dbReference>
<keyword evidence="8" id="KW-0723">Serine/threonine-protein kinase</keyword>
<keyword evidence="1" id="KW-0808">Transferase</keyword>
<dbReference type="NCBIfam" id="NF047558">
    <property type="entry name" value="TPR_END_plus"/>
    <property type="match status" value="1"/>
</dbReference>
<dbReference type="Pfam" id="PF00069">
    <property type="entry name" value="Pkinase"/>
    <property type="match status" value="1"/>
</dbReference>
<dbReference type="Proteomes" id="UP000002432">
    <property type="component" value="Chromosome"/>
</dbReference>
<dbReference type="InterPro" id="IPR000719">
    <property type="entry name" value="Prot_kinase_dom"/>
</dbReference>
<feature type="repeat" description="TPR" evidence="5">
    <location>
        <begin position="643"/>
        <end position="676"/>
    </location>
</feature>
<dbReference type="Pfam" id="PF13432">
    <property type="entry name" value="TPR_16"/>
    <property type="match status" value="1"/>
</dbReference>
<dbReference type="Gene3D" id="1.10.510.10">
    <property type="entry name" value="Transferase(Phosphotransferase) domain 1"/>
    <property type="match status" value="1"/>
</dbReference>
<dbReference type="PANTHER" id="PTHR43289">
    <property type="entry name" value="MITOGEN-ACTIVATED PROTEIN KINASE KINASE KINASE 20-RELATED"/>
    <property type="match status" value="1"/>
</dbReference>
<evidence type="ECO:0000256" key="3">
    <source>
        <dbReference type="ARBA" id="ARBA00022777"/>
    </source>
</evidence>
<evidence type="ECO:0000256" key="1">
    <source>
        <dbReference type="ARBA" id="ARBA00022679"/>
    </source>
</evidence>
<dbReference type="Gene3D" id="3.30.200.20">
    <property type="entry name" value="Phosphorylase Kinase, domain 1"/>
    <property type="match status" value="1"/>
</dbReference>
<dbReference type="InterPro" id="IPR017441">
    <property type="entry name" value="Protein_kinase_ATP_BS"/>
</dbReference>
<dbReference type="GO" id="GO:0005524">
    <property type="term" value="F:ATP binding"/>
    <property type="evidence" value="ECO:0007669"/>
    <property type="project" value="UniProtKB-UniRule"/>
</dbReference>
<proteinExistence type="predicted"/>
<dbReference type="HOGENOM" id="CLU_013589_0_0_0"/>
<dbReference type="SUPFAM" id="SSF48452">
    <property type="entry name" value="TPR-like"/>
    <property type="match status" value="1"/>
</dbReference>
<dbReference type="InterPro" id="IPR011009">
    <property type="entry name" value="Kinase-like_dom_sf"/>
</dbReference>
<dbReference type="InterPro" id="IPR019734">
    <property type="entry name" value="TPR_rpt"/>
</dbReference>
<dbReference type="SMART" id="SM00220">
    <property type="entry name" value="S_TKc"/>
    <property type="match status" value="1"/>
</dbReference>
<dbReference type="Gene3D" id="1.25.40.10">
    <property type="entry name" value="Tetratricopeptide repeat domain"/>
    <property type="match status" value="3"/>
</dbReference>
<reference evidence="8 9" key="1">
    <citation type="journal article" date="2009" name="Appl. Environ. Microbiol.">
        <title>Three genomes from the phylum Acidobacteria provide insight into the lifestyles of these microorganisms in soils.</title>
        <authorList>
            <person name="Ward N.L."/>
            <person name="Challacombe J.F."/>
            <person name="Janssen P.H."/>
            <person name="Henrissat B."/>
            <person name="Coutinho P.M."/>
            <person name="Wu M."/>
            <person name="Xie G."/>
            <person name="Haft D.H."/>
            <person name="Sait M."/>
            <person name="Badger J."/>
            <person name="Barabote R.D."/>
            <person name="Bradley B."/>
            <person name="Brettin T.S."/>
            <person name="Brinkac L.M."/>
            <person name="Bruce D."/>
            <person name="Creasy T."/>
            <person name="Daugherty S.C."/>
            <person name="Davidsen T.M."/>
            <person name="DeBoy R.T."/>
            <person name="Detter J.C."/>
            <person name="Dodson R.J."/>
            <person name="Durkin A.S."/>
            <person name="Ganapathy A."/>
            <person name="Gwinn-Giglio M."/>
            <person name="Han C.S."/>
            <person name="Khouri H."/>
            <person name="Kiss H."/>
            <person name="Kothari S.P."/>
            <person name="Madupu R."/>
            <person name="Nelson K.E."/>
            <person name="Nelson W.C."/>
            <person name="Paulsen I."/>
            <person name="Penn K."/>
            <person name="Ren Q."/>
            <person name="Rosovitz M.J."/>
            <person name="Selengut J.D."/>
            <person name="Shrivastava S."/>
            <person name="Sullivan S.A."/>
            <person name="Tapia R."/>
            <person name="Thompson L.S."/>
            <person name="Watkins K.L."/>
            <person name="Yang Q."/>
            <person name="Yu C."/>
            <person name="Zafar N."/>
            <person name="Zhou L."/>
            <person name="Kuske C.R."/>
        </authorList>
    </citation>
    <scope>NUCLEOTIDE SEQUENCE [LARGE SCALE GENOMIC DNA]</scope>
    <source>
        <strain evidence="8 9">Ellin345</strain>
    </source>
</reference>
<dbReference type="SUPFAM" id="SSF56112">
    <property type="entry name" value="Protein kinase-like (PK-like)"/>
    <property type="match status" value="1"/>
</dbReference>
<organism evidence="8 9">
    <name type="scientific">Koribacter versatilis (strain Ellin345)</name>
    <dbReference type="NCBI Taxonomy" id="204669"/>
    <lineage>
        <taxon>Bacteria</taxon>
        <taxon>Pseudomonadati</taxon>
        <taxon>Acidobacteriota</taxon>
        <taxon>Terriglobia</taxon>
        <taxon>Terriglobales</taxon>
        <taxon>Candidatus Korobacteraceae</taxon>
        <taxon>Candidatus Korobacter</taxon>
    </lineage>
</organism>
<keyword evidence="9" id="KW-1185">Reference proteome</keyword>
<accession>Q1IP04</accession>
<keyword evidence="2 6" id="KW-0547">Nucleotide-binding</keyword>
<dbReference type="OrthoDB" id="6111975at2"/>
<dbReference type="Pfam" id="PF13181">
    <property type="entry name" value="TPR_8"/>
    <property type="match status" value="1"/>
</dbReference>
<feature type="repeat" description="TPR" evidence="5">
    <location>
        <begin position="568"/>
        <end position="601"/>
    </location>
</feature>
<dbReference type="EnsemblBacteria" id="ABF41396">
    <property type="protein sequence ID" value="ABF41396"/>
    <property type="gene ID" value="Acid345_2395"/>
</dbReference>
<evidence type="ECO:0000313" key="9">
    <source>
        <dbReference type="Proteomes" id="UP000002432"/>
    </source>
</evidence>
<evidence type="ECO:0000256" key="6">
    <source>
        <dbReference type="PROSITE-ProRule" id="PRU10141"/>
    </source>
</evidence>
<protein>
    <submittedName>
        <fullName evidence="8">Serine/threonine protein kinase with TPR repeats</fullName>
    </submittedName>
</protein>
<feature type="domain" description="Protein kinase" evidence="7">
    <location>
        <begin position="9"/>
        <end position="285"/>
    </location>
</feature>
<keyword evidence="3 8" id="KW-0418">Kinase</keyword>
<dbReference type="CDD" id="cd14014">
    <property type="entry name" value="STKc_PknB_like"/>
    <property type="match status" value="1"/>
</dbReference>
<gene>
    <name evidence="8" type="ordered locus">Acid345_2395</name>
</gene>
<dbReference type="PROSITE" id="PS00107">
    <property type="entry name" value="PROTEIN_KINASE_ATP"/>
    <property type="match status" value="1"/>
</dbReference>
<dbReference type="STRING" id="204669.Acid345_2395"/>
<dbReference type="Pfam" id="PF14559">
    <property type="entry name" value="TPR_19"/>
    <property type="match status" value="1"/>
</dbReference>
<name>Q1IP04_KORVE</name>
<dbReference type="SMART" id="SM00028">
    <property type="entry name" value="TPR"/>
    <property type="match status" value="5"/>
</dbReference>
<dbReference type="EMBL" id="CP000360">
    <property type="protein sequence ID" value="ABF41396.1"/>
    <property type="molecule type" value="Genomic_DNA"/>
</dbReference>
<dbReference type="InterPro" id="IPR011990">
    <property type="entry name" value="TPR-like_helical_dom_sf"/>
</dbReference>
<dbReference type="KEGG" id="aba:Acid345_2395"/>
<sequence>MLGETVAHYRVLEELGGGGMGVVYKAEDSKLGRLVALKFLPADVTPDRGTLERFQREARASAALNHPNICTIHEIGEHQGRPFIVMELMEGATLKHLIAGRPMRMDRMLELGIQISDALDAAHAKGITHRDIKPANIFVTNHGQAKILDFGLAKLDGRGIRSRAAAGADLGVTISEDDLTSPGATLGTVAYMSPEQARGETLDARTDLFSFGAVIYEMTSGNIPFSGNTTAVIFNNILNISPKPLPQSIPDVPLELDRIVSKALEKDRELRYQTAAELRGDLRRLKRDTESKGASASRVAAEPKAVSEQAAKSLAVLYFENPGGTKDDEYFRDGITEDIITELSRIKDLWVLTRSAVMAYRDKPAASVEVGKQLNAAHVLEGSLRRSGAQLRITARLVETATARSVWAERYDRKLEDVFAIQDEIAQSIAKALKLMLTEQEKRAIEKAPTADVQAYDYYLRGRQFYYQFRRKSFDYARQMFARAIVIDPTYARAYAGVSDCCSHLYMYWGGSADDLKEAEAASRKAVELDPELAEGHVSRGLALQMVKKYEEAEAEFGKATDLNPKLFEAYYFFARLCFQRGNLEKAADLFERARLANPEDYQTPILLAQTLESLERHLEAKAARARAMKLFERHVELHPEDARALYLGASGLIDAKQMDRALDWTNRALSIDPDDPAVLYNVACSYAKLAMSEKAMDCIEKALALGEYYKAWAEHDSDLDSLRSSPRFQAMLKAI</sequence>
<dbReference type="PANTHER" id="PTHR43289:SF6">
    <property type="entry name" value="SERINE_THREONINE-PROTEIN KINASE NEKL-3"/>
    <property type="match status" value="1"/>
</dbReference>
<dbReference type="eggNOG" id="COG5616">
    <property type="taxonomic scope" value="Bacteria"/>
</dbReference>
<dbReference type="PROSITE" id="PS50005">
    <property type="entry name" value="TPR"/>
    <property type="match status" value="3"/>
</dbReference>
<evidence type="ECO:0000313" key="8">
    <source>
        <dbReference type="EMBL" id="ABF41396.1"/>
    </source>
</evidence>
<evidence type="ECO:0000259" key="7">
    <source>
        <dbReference type="PROSITE" id="PS50011"/>
    </source>
</evidence>
<keyword evidence="5" id="KW-0802">TPR repeat</keyword>